<dbReference type="AlphaFoldDB" id="A0A943EG18"/>
<organism evidence="2 3">
    <name type="scientific">Thomasclavelia spiroformis</name>
    <dbReference type="NCBI Taxonomy" id="29348"/>
    <lineage>
        <taxon>Bacteria</taxon>
        <taxon>Bacillati</taxon>
        <taxon>Bacillota</taxon>
        <taxon>Erysipelotrichia</taxon>
        <taxon>Erysipelotrichales</taxon>
        <taxon>Coprobacillaceae</taxon>
        <taxon>Thomasclavelia</taxon>
    </lineage>
</organism>
<dbReference type="RefSeq" id="WP_303885920.1">
    <property type="nucleotide sequence ID" value="NZ_JAGZCC010000006.1"/>
</dbReference>
<sequence>MKKVFTYVGLLLAVSITSISALGPQPFACQSTAKTSDARFTADCALKTLRTKAYYSGSSDRYTYIARMLVDGVEKVSCGVSSGDRRDECTWNSKYYYYNTDHQHNYNRYENY</sequence>
<accession>A0A943EG18</accession>
<gene>
    <name evidence="2" type="ORF">KHX14_01760</name>
</gene>
<feature type="signal peptide" evidence="1">
    <location>
        <begin position="1"/>
        <end position="21"/>
    </location>
</feature>
<protein>
    <submittedName>
        <fullName evidence="2">Uncharacterized protein</fullName>
    </submittedName>
</protein>
<name>A0A943EG18_9FIRM</name>
<evidence type="ECO:0000313" key="3">
    <source>
        <dbReference type="Proteomes" id="UP000751224"/>
    </source>
</evidence>
<proteinExistence type="predicted"/>
<evidence type="ECO:0000313" key="2">
    <source>
        <dbReference type="EMBL" id="MBS5587534.1"/>
    </source>
</evidence>
<keyword evidence="1" id="KW-0732">Signal</keyword>
<comment type="caution">
    <text evidence="2">The sequence shown here is derived from an EMBL/GenBank/DDBJ whole genome shotgun (WGS) entry which is preliminary data.</text>
</comment>
<dbReference type="Proteomes" id="UP000751224">
    <property type="component" value="Unassembled WGS sequence"/>
</dbReference>
<dbReference type="EMBL" id="JAGZCC010000006">
    <property type="protein sequence ID" value="MBS5587534.1"/>
    <property type="molecule type" value="Genomic_DNA"/>
</dbReference>
<feature type="chain" id="PRO_5038645892" evidence="1">
    <location>
        <begin position="22"/>
        <end position="112"/>
    </location>
</feature>
<evidence type="ECO:0000256" key="1">
    <source>
        <dbReference type="SAM" id="SignalP"/>
    </source>
</evidence>
<reference evidence="2" key="1">
    <citation type="submission" date="2021-02" db="EMBL/GenBank/DDBJ databases">
        <title>Infant gut strain persistence is associated with maternal origin, phylogeny, and functional potential including surface adhesion and iron acquisition.</title>
        <authorList>
            <person name="Lou Y.C."/>
        </authorList>
    </citation>
    <scope>NUCLEOTIDE SEQUENCE</scope>
    <source>
        <strain evidence="2">L3_108_000G1_dasL3_108_000G1_metabat.metabat.11</strain>
    </source>
</reference>